<keyword evidence="10" id="KW-1185">Reference proteome</keyword>
<dbReference type="InterPro" id="IPR040134">
    <property type="entry name" value="PSMD12/CSN4"/>
</dbReference>
<dbReference type="InterPro" id="IPR036390">
    <property type="entry name" value="WH_DNA-bd_sf"/>
</dbReference>
<dbReference type="EMBL" id="JAKMXF010000301">
    <property type="protein sequence ID" value="KAI6651908.1"/>
    <property type="molecule type" value="Genomic_DNA"/>
</dbReference>
<evidence type="ECO:0000256" key="4">
    <source>
        <dbReference type="ARBA" id="ARBA00014881"/>
    </source>
</evidence>
<evidence type="ECO:0000313" key="10">
    <source>
        <dbReference type="Proteomes" id="UP001165289"/>
    </source>
</evidence>
<dbReference type="SMART" id="SM00088">
    <property type="entry name" value="PINT"/>
    <property type="match status" value="1"/>
</dbReference>
<dbReference type="Gene3D" id="1.10.10.10">
    <property type="entry name" value="Winged helix-like DNA-binding domain superfamily/Winged helix DNA-binding domain"/>
    <property type="match status" value="1"/>
</dbReference>
<evidence type="ECO:0000256" key="2">
    <source>
        <dbReference type="ARBA" id="ARBA00004496"/>
    </source>
</evidence>
<accession>A0AAV7JT33</accession>
<evidence type="ECO:0000259" key="8">
    <source>
        <dbReference type="PROSITE" id="PS50250"/>
    </source>
</evidence>
<proteinExistence type="inferred from homology"/>
<comment type="caution">
    <text evidence="9">The sequence shown here is derived from an EMBL/GenBank/DDBJ whole genome shotgun (WGS) entry which is preliminary data.</text>
</comment>
<dbReference type="PANTHER" id="PTHR10855">
    <property type="entry name" value="26S PROTEASOME NON-ATPASE REGULATORY SUBUNIT 12/COP9 SIGNALOSOME COMPLEX SUBUNIT 4"/>
    <property type="match status" value="1"/>
</dbReference>
<organism evidence="9 10">
    <name type="scientific">Oopsacas minuta</name>
    <dbReference type="NCBI Taxonomy" id="111878"/>
    <lineage>
        <taxon>Eukaryota</taxon>
        <taxon>Metazoa</taxon>
        <taxon>Porifera</taxon>
        <taxon>Hexactinellida</taxon>
        <taxon>Hexasterophora</taxon>
        <taxon>Lyssacinosida</taxon>
        <taxon>Leucopsacidae</taxon>
        <taxon>Oopsacas</taxon>
    </lineage>
</organism>
<evidence type="ECO:0000256" key="7">
    <source>
        <dbReference type="ARBA" id="ARBA00023242"/>
    </source>
</evidence>
<name>A0AAV7JT33_9METZ</name>
<gene>
    <name evidence="9" type="ORF">LOD99_4787</name>
</gene>
<keyword evidence="6" id="KW-0736">Signalosome</keyword>
<comment type="subcellular location">
    <subcellularLocation>
        <location evidence="2">Cytoplasm</location>
    </subcellularLocation>
    <subcellularLocation>
        <location evidence="1">Nucleus</location>
    </subcellularLocation>
</comment>
<evidence type="ECO:0000256" key="3">
    <source>
        <dbReference type="ARBA" id="ARBA00010417"/>
    </source>
</evidence>
<dbReference type="InterPro" id="IPR054559">
    <property type="entry name" value="PSMD12-CSN4-like_N"/>
</dbReference>
<evidence type="ECO:0000313" key="9">
    <source>
        <dbReference type="EMBL" id="KAI6651908.1"/>
    </source>
</evidence>
<dbReference type="PANTHER" id="PTHR10855:SF2">
    <property type="entry name" value="COP9 SIGNALOSOME COMPLEX SUBUNIT 4"/>
    <property type="match status" value="1"/>
</dbReference>
<dbReference type="PROSITE" id="PS50250">
    <property type="entry name" value="PCI"/>
    <property type="match status" value="1"/>
</dbReference>
<comment type="similarity">
    <text evidence="3">Belongs to the CSN4 family.</text>
</comment>
<feature type="domain" description="PCI" evidence="8">
    <location>
        <begin position="205"/>
        <end position="372"/>
    </location>
</feature>
<dbReference type="AlphaFoldDB" id="A0AAV7JT33"/>
<evidence type="ECO:0000256" key="6">
    <source>
        <dbReference type="ARBA" id="ARBA00022790"/>
    </source>
</evidence>
<evidence type="ECO:0000256" key="5">
    <source>
        <dbReference type="ARBA" id="ARBA00022490"/>
    </source>
</evidence>
<keyword evidence="5" id="KW-0963">Cytoplasm</keyword>
<keyword evidence="7" id="KW-0539">Nucleus</keyword>
<dbReference type="GO" id="GO:0008180">
    <property type="term" value="C:COP9 signalosome"/>
    <property type="evidence" value="ECO:0007669"/>
    <property type="project" value="UniProtKB-KW"/>
</dbReference>
<evidence type="ECO:0000256" key="1">
    <source>
        <dbReference type="ARBA" id="ARBA00004123"/>
    </source>
</evidence>
<dbReference type="InterPro" id="IPR000717">
    <property type="entry name" value="PCI_dom"/>
</dbReference>
<dbReference type="SUPFAM" id="SSF46785">
    <property type="entry name" value="Winged helix' DNA-binding domain"/>
    <property type="match status" value="1"/>
</dbReference>
<sequence>MDFTSLRFRIESTILQITQRQGEINRESSELIALMERELHDCLSEQIYPLFEEFISIMAEEQYSLCISRYFFLHLIDTLAPLNTNVSKKILTCAIEKLNPRTVSFGEPLIELRKYLAKLLKEEGNFSSAANVLQNMPLESNQKHISSEFKMDIYLQIAELYLDDKLSTKAETYISRAGHLLCEISQPTLLVRYQKCSAGMLDFKRRFLDSARKYLYLSFNSSVDPGDQIFSLRRGIVCAILASAGLQRSRILTSFYKDERSLRIPEFIVLEKMYLDRIIHANELEDFAATLLSHQKGPSLDGTTILERAIIEHNLLAVSKIYKNISFNELGKLLGILPIKAEKIASHMISEQRMIGSIDQIDSKLEFHGSNSLDCWDEHISSICREVNVVLEMVRKNYSQWFTQSFDLQIVD</sequence>
<dbReference type="GO" id="GO:0005829">
    <property type="term" value="C:cytosol"/>
    <property type="evidence" value="ECO:0007669"/>
    <property type="project" value="TreeGrafter"/>
</dbReference>
<dbReference type="InterPro" id="IPR036388">
    <property type="entry name" value="WH-like_DNA-bd_sf"/>
</dbReference>
<dbReference type="Proteomes" id="UP001165289">
    <property type="component" value="Unassembled WGS sequence"/>
</dbReference>
<dbReference type="Pfam" id="PF22241">
    <property type="entry name" value="PSMD12-CSN4_N"/>
    <property type="match status" value="1"/>
</dbReference>
<reference evidence="9 10" key="1">
    <citation type="journal article" date="2023" name="BMC Biol.">
        <title>The compact genome of the sponge Oopsacas minuta (Hexactinellida) is lacking key metazoan core genes.</title>
        <authorList>
            <person name="Santini S."/>
            <person name="Schenkelaars Q."/>
            <person name="Jourda C."/>
            <person name="Duchesne M."/>
            <person name="Belahbib H."/>
            <person name="Rocher C."/>
            <person name="Selva M."/>
            <person name="Riesgo A."/>
            <person name="Vervoort M."/>
            <person name="Leys S.P."/>
            <person name="Kodjabachian L."/>
            <person name="Le Bivic A."/>
            <person name="Borchiellini C."/>
            <person name="Claverie J.M."/>
            <person name="Renard E."/>
        </authorList>
    </citation>
    <scope>NUCLEOTIDE SEQUENCE [LARGE SCALE GENOMIC DNA]</scope>
    <source>
        <strain evidence="9">SPO-2</strain>
    </source>
</reference>
<dbReference type="Pfam" id="PF01399">
    <property type="entry name" value="PCI"/>
    <property type="match status" value="1"/>
</dbReference>
<protein>
    <recommendedName>
        <fullName evidence="4">COP9 signalosome complex subunit 4</fullName>
    </recommendedName>
</protein>